<gene>
    <name evidence="3" type="primary">LOC119642128</name>
</gene>
<dbReference type="Gene3D" id="1.10.10.10">
    <property type="entry name" value="Winged helix-like DNA-binding domain superfamily/Winged helix DNA-binding domain"/>
    <property type="match status" value="1"/>
</dbReference>
<dbReference type="Pfam" id="PF02889">
    <property type="entry name" value="Sec63"/>
    <property type="match status" value="1"/>
</dbReference>
<organism evidence="2 3">
    <name type="scientific">Glossina fuscipes</name>
    <dbReference type="NCBI Taxonomy" id="7396"/>
    <lineage>
        <taxon>Eukaryota</taxon>
        <taxon>Metazoa</taxon>
        <taxon>Ecdysozoa</taxon>
        <taxon>Arthropoda</taxon>
        <taxon>Hexapoda</taxon>
        <taxon>Insecta</taxon>
        <taxon>Pterygota</taxon>
        <taxon>Neoptera</taxon>
        <taxon>Endopterygota</taxon>
        <taxon>Diptera</taxon>
        <taxon>Brachycera</taxon>
        <taxon>Muscomorpha</taxon>
        <taxon>Hippoboscoidea</taxon>
        <taxon>Glossinidae</taxon>
        <taxon>Glossina</taxon>
    </lineage>
</organism>
<reference evidence="3" key="1">
    <citation type="submission" date="2025-08" db="UniProtKB">
        <authorList>
            <consortium name="RefSeq"/>
        </authorList>
    </citation>
    <scope>IDENTIFICATION</scope>
    <source>
        <tissue evidence="3">Whole body pupa</tissue>
    </source>
</reference>
<dbReference type="GO" id="GO:0004386">
    <property type="term" value="F:helicase activity"/>
    <property type="evidence" value="ECO:0007669"/>
    <property type="project" value="UniProtKB-KW"/>
</dbReference>
<dbReference type="InterPro" id="IPR004179">
    <property type="entry name" value="Sec63-dom"/>
</dbReference>
<proteinExistence type="predicted"/>
<evidence type="ECO:0000313" key="2">
    <source>
        <dbReference type="Proteomes" id="UP000092443"/>
    </source>
</evidence>
<accession>A0A9C6DNZ7</accession>
<keyword evidence="2" id="KW-1185">Reference proteome</keyword>
<dbReference type="SUPFAM" id="SSF158702">
    <property type="entry name" value="Sec63 N-terminal domain-like"/>
    <property type="match status" value="1"/>
</dbReference>
<dbReference type="RefSeq" id="XP_037897046.1">
    <property type="nucleotide sequence ID" value="XM_038041118.1"/>
</dbReference>
<protein>
    <submittedName>
        <fullName evidence="3">Activating signal cointegrator 1 complex subunit 3-like</fullName>
    </submittedName>
</protein>
<sequence length="152" mass="17750">MRINPHVYEIEYVEVKEDPSLERKRRALIVGAAMSLDKARMIRFKQRTLDFNVTDLGRTASHYYIKDDTVEIFNELIKPFMNEGDIFVMMSQPQEFEQLKVRDDELEELDELKRNYCKVKVFGGSENVCGKINILMQTCFNPSNLRSSTSSI</sequence>
<evidence type="ECO:0000313" key="3">
    <source>
        <dbReference type="RefSeq" id="XP_037897046.1"/>
    </source>
</evidence>
<dbReference type="GeneID" id="119642128"/>
<dbReference type="KEGG" id="gfs:119642128"/>
<dbReference type="Proteomes" id="UP000092443">
    <property type="component" value="Unplaced"/>
</dbReference>
<dbReference type="AlphaFoldDB" id="A0A9C6DNZ7"/>
<evidence type="ECO:0000259" key="1">
    <source>
        <dbReference type="Pfam" id="PF02889"/>
    </source>
</evidence>
<feature type="domain" description="SEC63" evidence="1">
    <location>
        <begin position="54"/>
        <end position="146"/>
    </location>
</feature>
<dbReference type="Gene3D" id="1.10.3380.10">
    <property type="entry name" value="Sec63 N-terminal domain-like domain"/>
    <property type="match status" value="1"/>
</dbReference>
<name>A0A9C6DNZ7_9MUSC</name>
<dbReference type="InterPro" id="IPR036388">
    <property type="entry name" value="WH-like_DNA-bd_sf"/>
</dbReference>